<dbReference type="EMBL" id="CP009287">
    <property type="protein sequence ID" value="AIQ68696.1"/>
    <property type="molecule type" value="Genomic_DNA"/>
</dbReference>
<accession>A0A089M4I8</accession>
<gene>
    <name evidence="1" type="ORF">PGRAT_14545</name>
</gene>
<evidence type="ECO:0000313" key="2">
    <source>
        <dbReference type="Proteomes" id="UP000029500"/>
    </source>
</evidence>
<dbReference type="RefSeq" id="WP_025706875.1">
    <property type="nucleotide sequence ID" value="NZ_CP009287.1"/>
</dbReference>
<name>A0A089M4I8_9BACL</name>
<dbReference type="KEGG" id="pgm:PGRAT_14545"/>
<reference evidence="1 2" key="1">
    <citation type="submission" date="2014-08" db="EMBL/GenBank/DDBJ databases">
        <title>Comparative genomics of the Paenibacillus odorifer group.</title>
        <authorList>
            <person name="den Bakker H.C."/>
            <person name="Tsai Y.-C."/>
            <person name="Martin N."/>
            <person name="Korlach J."/>
            <person name="Wiedmann M."/>
        </authorList>
    </citation>
    <scope>NUCLEOTIDE SEQUENCE [LARGE SCALE GENOMIC DNA]</scope>
    <source>
        <strain evidence="1 2">DSM 15220</strain>
    </source>
</reference>
<organism evidence="1 2">
    <name type="scientific">Paenibacillus graminis</name>
    <dbReference type="NCBI Taxonomy" id="189425"/>
    <lineage>
        <taxon>Bacteria</taxon>
        <taxon>Bacillati</taxon>
        <taxon>Bacillota</taxon>
        <taxon>Bacilli</taxon>
        <taxon>Bacillales</taxon>
        <taxon>Paenibacillaceae</taxon>
        <taxon>Paenibacillus</taxon>
    </lineage>
</organism>
<protein>
    <submittedName>
        <fullName evidence="1">Uncharacterized protein</fullName>
    </submittedName>
</protein>
<proteinExistence type="predicted"/>
<dbReference type="eggNOG" id="ENOG5034A9H">
    <property type="taxonomic scope" value="Bacteria"/>
</dbReference>
<dbReference type="OrthoDB" id="2666039at2"/>
<evidence type="ECO:0000313" key="1">
    <source>
        <dbReference type="EMBL" id="AIQ68696.1"/>
    </source>
</evidence>
<sequence length="102" mass="11739">MNVYKVNEYWIAAKDTDAAFGQYLEETDSLETMIVDDLAEGEETEITVSIKRLTTKEIETQTVPCCEDGCDRCEDLNDHLYDTYQELLTQRTDFPCVLAKEI</sequence>
<dbReference type="Proteomes" id="UP000029500">
    <property type="component" value="Chromosome"/>
</dbReference>
<dbReference type="AlphaFoldDB" id="A0A089M4I8"/>
<keyword evidence="2" id="KW-1185">Reference proteome</keyword>
<dbReference type="HOGENOM" id="CLU_2274558_0_0_9"/>